<evidence type="ECO:0000256" key="3">
    <source>
        <dbReference type="ARBA" id="ARBA00022723"/>
    </source>
</evidence>
<evidence type="ECO:0000256" key="2">
    <source>
        <dbReference type="ARBA" id="ARBA00022714"/>
    </source>
</evidence>
<evidence type="ECO:0000259" key="9">
    <source>
        <dbReference type="PROSITE" id="PS50937"/>
    </source>
</evidence>
<keyword evidence="5" id="KW-0411">Iron-sulfur</keyword>
<dbReference type="GO" id="GO:0051537">
    <property type="term" value="F:2 iron, 2 sulfur cluster binding"/>
    <property type="evidence" value="ECO:0007669"/>
    <property type="project" value="UniProtKB-KW"/>
</dbReference>
<gene>
    <name evidence="10" type="ORF">SAMN04487954_103129</name>
</gene>
<dbReference type="PRINTS" id="PR00040">
    <property type="entry name" value="HTHMERR"/>
</dbReference>
<feature type="domain" description="HTH merR-type" evidence="9">
    <location>
        <begin position="8"/>
        <end position="76"/>
    </location>
</feature>
<dbReference type="InterPro" id="IPR015358">
    <property type="entry name" value="Tscrpt_reg_MerR_DNA-bd"/>
</dbReference>
<dbReference type="EMBL" id="FNES01000003">
    <property type="protein sequence ID" value="SDJ13048.1"/>
    <property type="molecule type" value="Genomic_DNA"/>
</dbReference>
<dbReference type="GO" id="GO:0046872">
    <property type="term" value="F:metal ion binding"/>
    <property type="evidence" value="ECO:0007669"/>
    <property type="project" value="UniProtKB-KW"/>
</dbReference>
<keyword evidence="4" id="KW-0408">Iron</keyword>
<dbReference type="AlphaFoldDB" id="A0A1G8R7X1"/>
<dbReference type="GO" id="GO:0003677">
    <property type="term" value="F:DNA binding"/>
    <property type="evidence" value="ECO:0007669"/>
    <property type="project" value="UniProtKB-KW"/>
</dbReference>
<keyword evidence="6" id="KW-0805">Transcription regulation</keyword>
<evidence type="ECO:0000256" key="7">
    <source>
        <dbReference type="ARBA" id="ARBA00023125"/>
    </source>
</evidence>
<proteinExistence type="predicted"/>
<evidence type="ECO:0000313" key="10">
    <source>
        <dbReference type="EMBL" id="SDJ13048.1"/>
    </source>
</evidence>
<dbReference type="RefSeq" id="WP_089683599.1">
    <property type="nucleotide sequence ID" value="NZ_FNES01000003.1"/>
</dbReference>
<dbReference type="Proteomes" id="UP000198525">
    <property type="component" value="Unassembled WGS sequence"/>
</dbReference>
<keyword evidence="7" id="KW-0238">DNA-binding</keyword>
<reference evidence="10 11" key="1">
    <citation type="submission" date="2016-10" db="EMBL/GenBank/DDBJ databases">
        <authorList>
            <person name="de Groot N.N."/>
        </authorList>
    </citation>
    <scope>NUCLEOTIDE SEQUENCE [LARGE SCALE GENOMIC DNA]</scope>
    <source>
        <strain evidence="10 11">CGMCC 1.6133</strain>
    </source>
</reference>
<dbReference type="GO" id="GO:0006979">
    <property type="term" value="P:response to oxidative stress"/>
    <property type="evidence" value="ECO:0007669"/>
    <property type="project" value="InterPro"/>
</dbReference>
<keyword evidence="3" id="KW-0479">Metal-binding</keyword>
<dbReference type="PROSITE" id="PS00552">
    <property type="entry name" value="HTH_MERR_1"/>
    <property type="match status" value="1"/>
</dbReference>
<dbReference type="PANTHER" id="PTHR30204:SF0">
    <property type="entry name" value="REDOX-SENSITIVE TRANSCRIPTIONAL ACTIVATOR SOXR"/>
    <property type="match status" value="1"/>
</dbReference>
<dbReference type="Pfam" id="PF09278">
    <property type="entry name" value="MerR-DNA-bind"/>
    <property type="match status" value="1"/>
</dbReference>
<dbReference type="PANTHER" id="PTHR30204">
    <property type="entry name" value="REDOX-CYCLING DRUG-SENSING TRANSCRIPTIONAL ACTIVATOR SOXR"/>
    <property type="match status" value="1"/>
</dbReference>
<keyword evidence="8" id="KW-0804">Transcription</keyword>
<evidence type="ECO:0000256" key="8">
    <source>
        <dbReference type="ARBA" id="ARBA00023163"/>
    </source>
</evidence>
<evidence type="ECO:0000256" key="4">
    <source>
        <dbReference type="ARBA" id="ARBA00023004"/>
    </source>
</evidence>
<dbReference type="InterPro" id="IPR000551">
    <property type="entry name" value="MerR-type_HTH_dom"/>
</dbReference>
<dbReference type="GO" id="GO:0003700">
    <property type="term" value="F:DNA-binding transcription factor activity"/>
    <property type="evidence" value="ECO:0007669"/>
    <property type="project" value="InterPro"/>
</dbReference>
<dbReference type="InterPro" id="IPR047057">
    <property type="entry name" value="MerR_fam"/>
</dbReference>
<accession>A0A1G8R7X1</accession>
<dbReference type="PROSITE" id="PS50937">
    <property type="entry name" value="HTH_MERR_2"/>
    <property type="match status" value="1"/>
</dbReference>
<dbReference type="NCBIfam" id="TIGR01950">
    <property type="entry name" value="SoxR"/>
    <property type="match status" value="1"/>
</dbReference>
<dbReference type="CDD" id="cd01110">
    <property type="entry name" value="HTH_SoxR"/>
    <property type="match status" value="1"/>
</dbReference>
<evidence type="ECO:0000256" key="5">
    <source>
        <dbReference type="ARBA" id="ARBA00023014"/>
    </source>
</evidence>
<keyword evidence="11" id="KW-1185">Reference proteome</keyword>
<dbReference type="Pfam" id="PF00376">
    <property type="entry name" value="MerR"/>
    <property type="match status" value="1"/>
</dbReference>
<dbReference type="STRING" id="376427.SAMN04487954_103129"/>
<evidence type="ECO:0000313" key="11">
    <source>
        <dbReference type="Proteomes" id="UP000198525"/>
    </source>
</evidence>
<dbReference type="Gene3D" id="1.10.1660.10">
    <property type="match status" value="1"/>
</dbReference>
<keyword evidence="2" id="KW-0001">2Fe-2S</keyword>
<dbReference type="InterPro" id="IPR009061">
    <property type="entry name" value="DNA-bd_dom_put_sf"/>
</dbReference>
<name>A0A1G8R7X1_9GAMM</name>
<evidence type="ECO:0000256" key="1">
    <source>
        <dbReference type="ARBA" id="ARBA00014474"/>
    </source>
</evidence>
<dbReference type="SUPFAM" id="SSF46955">
    <property type="entry name" value="Putative DNA-binding domain"/>
    <property type="match status" value="1"/>
</dbReference>
<protein>
    <recommendedName>
        <fullName evidence="1">Redox-sensitive transcriptional activator SoxR</fullName>
    </recommendedName>
</protein>
<organism evidence="10 11">
    <name type="scientific">Billgrantia gudaonensis</name>
    <dbReference type="NCBI Taxonomy" id="376427"/>
    <lineage>
        <taxon>Bacteria</taxon>
        <taxon>Pseudomonadati</taxon>
        <taxon>Pseudomonadota</taxon>
        <taxon>Gammaproteobacteria</taxon>
        <taxon>Oceanospirillales</taxon>
        <taxon>Halomonadaceae</taxon>
        <taxon>Billgrantia</taxon>
    </lineage>
</organism>
<dbReference type="InterPro" id="IPR010211">
    <property type="entry name" value="Redox-sen_tscrpt-act_SoxR"/>
</dbReference>
<evidence type="ECO:0000256" key="6">
    <source>
        <dbReference type="ARBA" id="ARBA00023015"/>
    </source>
</evidence>
<sequence length="155" mass="17145">MSVSLQRELSVGEVAQRSGLAVSAIHFYEAKGLIASRRNAGNQRRFSREVLRRLAIIKVAQRTGISLDEIHEAFATLPEHRAPNADDWRRLSAGWRETLDERIRCLTQLRDQLDHCIGCGCLSLAECPLRNPGDELGDQGCGARLLEPATSQGTP</sequence>
<dbReference type="OrthoDB" id="9802944at2"/>
<dbReference type="SMART" id="SM00422">
    <property type="entry name" value="HTH_MERR"/>
    <property type="match status" value="1"/>
</dbReference>